<dbReference type="InterPro" id="IPR022682">
    <property type="entry name" value="Calpain_domain_III"/>
</dbReference>
<organism evidence="2 3">
    <name type="scientific">Romanomermis culicivorax</name>
    <name type="common">Nematode worm</name>
    <dbReference type="NCBI Taxonomy" id="13658"/>
    <lineage>
        <taxon>Eukaryota</taxon>
        <taxon>Metazoa</taxon>
        <taxon>Ecdysozoa</taxon>
        <taxon>Nematoda</taxon>
        <taxon>Enoplea</taxon>
        <taxon>Dorylaimia</taxon>
        <taxon>Mermithida</taxon>
        <taxon>Mermithoidea</taxon>
        <taxon>Mermithidae</taxon>
        <taxon>Romanomermis</taxon>
    </lineage>
</organism>
<evidence type="ECO:0000313" key="2">
    <source>
        <dbReference type="Proteomes" id="UP000887565"/>
    </source>
</evidence>
<dbReference type="WBParaSite" id="nRc.2.0.1.t38953-RA">
    <property type="protein sequence ID" value="nRc.2.0.1.t38953-RA"/>
    <property type="gene ID" value="nRc.2.0.1.g38953"/>
</dbReference>
<keyword evidence="2" id="KW-1185">Reference proteome</keyword>
<proteinExistence type="predicted"/>
<protein>
    <submittedName>
        <fullName evidence="3">Peptidase C2 calpain large subunit domain-containing protein</fullName>
    </submittedName>
</protein>
<name>A0A915KLQ2_ROMCU</name>
<dbReference type="InterPro" id="IPR036213">
    <property type="entry name" value="Calpain_III_sf"/>
</dbReference>
<sequence length="80" mass="9060">MNSGGNRSDLYSYSTNPQYLLTVYEPAEIKILDPIDGSYFNEDYTASETTSVLISLMQEFRSKSPDSYVKLLNIGFAIYI</sequence>
<accession>A0A915KLQ2</accession>
<feature type="domain" description="Peptidase C2 calpain large subunit" evidence="1">
    <location>
        <begin position="2"/>
        <end position="79"/>
    </location>
</feature>
<reference evidence="3" key="1">
    <citation type="submission" date="2022-11" db="UniProtKB">
        <authorList>
            <consortium name="WormBaseParasite"/>
        </authorList>
    </citation>
    <scope>IDENTIFICATION</scope>
</reference>
<evidence type="ECO:0000313" key="3">
    <source>
        <dbReference type="WBParaSite" id="nRc.2.0.1.t38953-RA"/>
    </source>
</evidence>
<dbReference type="Proteomes" id="UP000887565">
    <property type="component" value="Unplaced"/>
</dbReference>
<dbReference type="AlphaFoldDB" id="A0A915KLQ2"/>
<evidence type="ECO:0000259" key="1">
    <source>
        <dbReference type="Pfam" id="PF01067"/>
    </source>
</evidence>
<dbReference type="Gene3D" id="2.60.120.380">
    <property type="match status" value="1"/>
</dbReference>
<dbReference type="Pfam" id="PF01067">
    <property type="entry name" value="Calpain_III"/>
    <property type="match status" value="1"/>
</dbReference>
<dbReference type="SUPFAM" id="SSF49758">
    <property type="entry name" value="Calpain large subunit, middle domain (domain III)"/>
    <property type="match status" value="1"/>
</dbReference>